<evidence type="ECO:0000313" key="8">
    <source>
        <dbReference type="EMBL" id="CAD7649594.1"/>
    </source>
</evidence>
<proteinExistence type="predicted"/>
<feature type="compositionally biased region" description="Low complexity" evidence="6">
    <location>
        <begin position="434"/>
        <end position="445"/>
    </location>
</feature>
<organism evidence="8">
    <name type="scientific">Oppiella nova</name>
    <dbReference type="NCBI Taxonomy" id="334625"/>
    <lineage>
        <taxon>Eukaryota</taxon>
        <taxon>Metazoa</taxon>
        <taxon>Ecdysozoa</taxon>
        <taxon>Arthropoda</taxon>
        <taxon>Chelicerata</taxon>
        <taxon>Arachnida</taxon>
        <taxon>Acari</taxon>
        <taxon>Acariformes</taxon>
        <taxon>Sarcoptiformes</taxon>
        <taxon>Oribatida</taxon>
        <taxon>Brachypylina</taxon>
        <taxon>Oppioidea</taxon>
        <taxon>Oppiidae</taxon>
        <taxon>Oppiella</taxon>
    </lineage>
</organism>
<evidence type="ECO:0000259" key="7">
    <source>
        <dbReference type="PROSITE" id="PS51072"/>
    </source>
</evidence>
<protein>
    <recommendedName>
        <fullName evidence="7">MHD domain-containing protein</fullName>
    </recommendedName>
</protein>
<dbReference type="InterPro" id="IPR018808">
    <property type="entry name" value="Muniscin_C"/>
</dbReference>
<dbReference type="PANTHER" id="PTHR23065">
    <property type="entry name" value="PROLINE-SERINE-THREONINE PHOSPHATASE INTERACTING PROTEIN 1"/>
    <property type="match status" value="1"/>
</dbReference>
<evidence type="ECO:0000256" key="2">
    <source>
        <dbReference type="ARBA" id="ARBA00022583"/>
    </source>
</evidence>
<evidence type="ECO:0000256" key="1">
    <source>
        <dbReference type="ARBA" id="ARBA00004283"/>
    </source>
</evidence>
<dbReference type="GO" id="GO:0048268">
    <property type="term" value="P:clathrin coat assembly"/>
    <property type="evidence" value="ECO:0007669"/>
    <property type="project" value="TreeGrafter"/>
</dbReference>
<feature type="region of interest" description="Disordered" evidence="6">
    <location>
        <begin position="204"/>
        <end position="228"/>
    </location>
</feature>
<feature type="compositionally biased region" description="Basic residues" evidence="6">
    <location>
        <begin position="252"/>
        <end position="266"/>
    </location>
</feature>
<feature type="domain" description="MHD" evidence="7">
    <location>
        <begin position="558"/>
        <end position="830"/>
    </location>
</feature>
<dbReference type="InterPro" id="IPR027267">
    <property type="entry name" value="AH/BAR_dom_sf"/>
</dbReference>
<dbReference type="InterPro" id="IPR054713">
    <property type="entry name" value="GMIP/FCHO2-like_FCH"/>
</dbReference>
<keyword evidence="3 5" id="KW-0175">Coiled coil</keyword>
<accession>A0A7R9LXL4</accession>
<feature type="region of interest" description="Disordered" evidence="6">
    <location>
        <begin position="422"/>
        <end position="445"/>
    </location>
</feature>
<dbReference type="Gene3D" id="1.20.1270.60">
    <property type="entry name" value="Arfaptin homology (AH) domain/BAR domain"/>
    <property type="match status" value="1"/>
</dbReference>
<comment type="subcellular location">
    <subcellularLocation>
        <location evidence="1">Membrane</location>
        <location evidence="1">Clathrin-coated pit</location>
        <topology evidence="1">Peripheral membrane protein</topology>
        <orientation evidence="1">Cytoplasmic side</orientation>
    </subcellularLocation>
</comment>
<dbReference type="GO" id="GO:0030136">
    <property type="term" value="C:clathrin-coated vesicle"/>
    <property type="evidence" value="ECO:0007669"/>
    <property type="project" value="TreeGrafter"/>
</dbReference>
<dbReference type="EMBL" id="OC918536">
    <property type="protein sequence ID" value="CAD7649594.1"/>
    <property type="molecule type" value="Genomic_DNA"/>
</dbReference>
<dbReference type="GO" id="GO:0005905">
    <property type="term" value="C:clathrin-coated pit"/>
    <property type="evidence" value="ECO:0007669"/>
    <property type="project" value="UniProtKB-SubCell"/>
</dbReference>
<dbReference type="Proteomes" id="UP000728032">
    <property type="component" value="Unassembled WGS sequence"/>
</dbReference>
<dbReference type="PROSITE" id="PS51072">
    <property type="entry name" value="MHD"/>
    <property type="match status" value="1"/>
</dbReference>
<feature type="compositionally biased region" description="Polar residues" evidence="6">
    <location>
        <begin position="507"/>
        <end position="523"/>
    </location>
</feature>
<feature type="coiled-coil region" evidence="5">
    <location>
        <begin position="78"/>
        <end position="109"/>
    </location>
</feature>
<evidence type="ECO:0000256" key="3">
    <source>
        <dbReference type="ARBA" id="ARBA00023054"/>
    </source>
</evidence>
<keyword evidence="4" id="KW-0168">Coated pit</keyword>
<feature type="compositionally biased region" description="Polar residues" evidence="6">
    <location>
        <begin position="315"/>
        <end position="325"/>
    </location>
</feature>
<dbReference type="Pfam" id="PF22699">
    <property type="entry name" value="GMIP-like_FCH"/>
    <property type="match status" value="1"/>
</dbReference>
<dbReference type="GO" id="GO:0072583">
    <property type="term" value="P:clathrin-dependent endocytosis"/>
    <property type="evidence" value="ECO:0007669"/>
    <property type="project" value="TreeGrafter"/>
</dbReference>
<evidence type="ECO:0000256" key="5">
    <source>
        <dbReference type="SAM" id="Coils"/>
    </source>
</evidence>
<evidence type="ECO:0000256" key="6">
    <source>
        <dbReference type="SAM" id="MobiDB-lite"/>
    </source>
</evidence>
<keyword evidence="4" id="KW-0472">Membrane</keyword>
<keyword evidence="9" id="KW-1185">Reference proteome</keyword>
<dbReference type="Pfam" id="PF10291">
    <property type="entry name" value="muHD"/>
    <property type="match status" value="1"/>
</dbReference>
<dbReference type="InterPro" id="IPR028565">
    <property type="entry name" value="MHD"/>
</dbReference>
<sequence>MTIDFRDYFWELMKEIMKYSDEQHKKQKQTKTEELVTVEVVTELKETIISLNKAKEFYNTKVIELEKVKRENGSQKDIEKAEIRLNKACTDYKQLIEKYANVKEDYENKFGVSCLHFQQIEEQHIRQMKDFLMNYYQVLESGHTLIGQVHLEFKQCCNDLTVNKLLEQFVTTKGTGSERPEVYHFEETDISAISATKSSDLLDLTNGDKVPKKEGKHNYSRHMKSKPYSRRTASLLDIFRSSTATAGSGFLRSKRQKAMEKKKKKKSEMSGSKEDNCSVETKDSNSSDVMSAVSAPNCETPVVDDEGYIIRPNFGNETNSDNHFYSSSDSDSEEEKEQKIRIKINPLTNGAPISASVDELIASAGTLSLSPITQHTNRRVYTSSTSPAPDDSQMKRSISANHNISKAENDLISVFSSSLSSASTPSGIAEQKPNNSTNSNSNTNSVNSYSFKAPATAPADRYAALSDLFTESINEATTVLSKSMSASILGPPVLASLPRPASKRNAHTSPQLSHQSSHASTISRCESVSSLSSDFRMTPISVGSSRGPSPLTLGISDAVPIAIALQESISACFKGIDESKCQVQVVGSLKMAFPAGIVQAFANNPYASPLTFKLNKSSKLESIYPNKELLIENSESLRSITSDSSSFEVNMCALMSHIRRLYEQSPNSRYYNIDVLKYQIRCLQGAKSTPLQLVSYWKCEPQTTSLKVDYKYNGSSLAQTEALRNVSIYVNVDGEPRSMQSRPDGKWNAATKQAVWRFDRLSNTSAPQAGGLAGLGSIKAKFELSSGPSTPSVIQAQFTCLDTTVSGIEFELTAVGYRVSLVKKQICSGI</sequence>
<dbReference type="OrthoDB" id="5593455at2759"/>
<reference evidence="8" key="1">
    <citation type="submission" date="2020-11" db="EMBL/GenBank/DDBJ databases">
        <authorList>
            <person name="Tran Van P."/>
        </authorList>
    </citation>
    <scope>NUCLEOTIDE SEQUENCE</scope>
</reference>
<dbReference type="AlphaFoldDB" id="A0A7R9LXL4"/>
<evidence type="ECO:0000256" key="4">
    <source>
        <dbReference type="ARBA" id="ARBA00023176"/>
    </source>
</evidence>
<dbReference type="SUPFAM" id="SSF103657">
    <property type="entry name" value="BAR/IMD domain-like"/>
    <property type="match status" value="1"/>
</dbReference>
<dbReference type="EMBL" id="CAJPVJ010003711">
    <property type="protein sequence ID" value="CAG2167873.1"/>
    <property type="molecule type" value="Genomic_DNA"/>
</dbReference>
<feature type="compositionally biased region" description="Basic residues" evidence="6">
    <location>
        <begin position="218"/>
        <end position="228"/>
    </location>
</feature>
<evidence type="ECO:0000313" key="9">
    <source>
        <dbReference type="Proteomes" id="UP000728032"/>
    </source>
</evidence>
<dbReference type="PANTHER" id="PTHR23065:SF15">
    <property type="entry name" value="AT02057P"/>
    <property type="match status" value="1"/>
</dbReference>
<name>A0A7R9LXL4_9ACAR</name>
<keyword evidence="2" id="KW-0254">Endocytosis</keyword>
<feature type="region of interest" description="Disordered" evidence="6">
    <location>
        <begin position="496"/>
        <end position="523"/>
    </location>
</feature>
<dbReference type="GO" id="GO:0005886">
    <property type="term" value="C:plasma membrane"/>
    <property type="evidence" value="ECO:0007669"/>
    <property type="project" value="TreeGrafter"/>
</dbReference>
<gene>
    <name evidence="8" type="ORF">ONB1V03_LOCUS7369</name>
</gene>
<feature type="compositionally biased region" description="Basic and acidic residues" evidence="6">
    <location>
        <begin position="267"/>
        <end position="285"/>
    </location>
</feature>
<feature type="region of interest" description="Disordered" evidence="6">
    <location>
        <begin position="249"/>
        <end position="338"/>
    </location>
</feature>